<evidence type="ECO:0000313" key="8">
    <source>
        <dbReference type="Proteomes" id="UP001152759"/>
    </source>
</evidence>
<dbReference type="GO" id="GO:0009396">
    <property type="term" value="P:folic acid-containing compound biosynthetic process"/>
    <property type="evidence" value="ECO:0007669"/>
    <property type="project" value="TreeGrafter"/>
</dbReference>
<evidence type="ECO:0000256" key="6">
    <source>
        <dbReference type="RuleBase" id="RU361279"/>
    </source>
</evidence>
<dbReference type="InterPro" id="IPR002698">
    <property type="entry name" value="FTHF_cligase"/>
</dbReference>
<keyword evidence="3 6" id="KW-0067">ATP-binding</keyword>
<comment type="catalytic activity">
    <reaction evidence="4 6">
        <text>(6S)-5-formyl-5,6,7,8-tetrahydrofolate + ATP = (6R)-5,10-methenyltetrahydrofolate + ADP + phosphate</text>
        <dbReference type="Rhea" id="RHEA:10488"/>
        <dbReference type="ChEBI" id="CHEBI:30616"/>
        <dbReference type="ChEBI" id="CHEBI:43474"/>
        <dbReference type="ChEBI" id="CHEBI:57455"/>
        <dbReference type="ChEBI" id="CHEBI:57457"/>
        <dbReference type="ChEBI" id="CHEBI:456216"/>
        <dbReference type="EC" id="6.3.3.2"/>
    </reaction>
</comment>
<keyword evidence="2 6" id="KW-0547">Nucleotide-binding</keyword>
<reference evidence="7" key="1">
    <citation type="submission" date="2021-12" db="EMBL/GenBank/DDBJ databases">
        <authorList>
            <person name="King R."/>
        </authorList>
    </citation>
    <scope>NUCLEOTIDE SEQUENCE</scope>
</reference>
<proteinExistence type="inferred from homology"/>
<evidence type="ECO:0000256" key="2">
    <source>
        <dbReference type="ARBA" id="ARBA00022741"/>
    </source>
</evidence>
<dbReference type="InterPro" id="IPR024185">
    <property type="entry name" value="FTHF_cligase-like_sf"/>
</dbReference>
<dbReference type="AlphaFoldDB" id="A0A9P0AHG5"/>
<dbReference type="GO" id="GO:0005524">
    <property type="term" value="F:ATP binding"/>
    <property type="evidence" value="ECO:0007669"/>
    <property type="project" value="UniProtKB-KW"/>
</dbReference>
<evidence type="ECO:0000256" key="1">
    <source>
        <dbReference type="ARBA" id="ARBA00010638"/>
    </source>
</evidence>
<accession>A0A9P0AHG5</accession>
<dbReference type="Pfam" id="PF01812">
    <property type="entry name" value="5-FTHF_cyc-lig"/>
    <property type="match status" value="1"/>
</dbReference>
<dbReference type="GO" id="GO:0046872">
    <property type="term" value="F:metal ion binding"/>
    <property type="evidence" value="ECO:0007669"/>
    <property type="project" value="UniProtKB-KW"/>
</dbReference>
<name>A0A9P0AHG5_BEMTA</name>
<dbReference type="SUPFAM" id="SSF100950">
    <property type="entry name" value="NagB/RpiA/CoA transferase-like"/>
    <property type="match status" value="1"/>
</dbReference>
<dbReference type="GO" id="GO:0030272">
    <property type="term" value="F:5-formyltetrahydrofolate cyclo-ligase activity"/>
    <property type="evidence" value="ECO:0007669"/>
    <property type="project" value="UniProtKB-EC"/>
</dbReference>
<keyword evidence="6" id="KW-0460">Magnesium</keyword>
<dbReference type="InterPro" id="IPR037171">
    <property type="entry name" value="NagB/RpiA_transferase-like"/>
</dbReference>
<dbReference type="EC" id="6.3.3.2" evidence="5 6"/>
<evidence type="ECO:0000256" key="5">
    <source>
        <dbReference type="ARBA" id="ARBA00038966"/>
    </source>
</evidence>
<dbReference type="Proteomes" id="UP001152759">
    <property type="component" value="Chromosome 6"/>
</dbReference>
<dbReference type="GO" id="GO:0005739">
    <property type="term" value="C:mitochondrion"/>
    <property type="evidence" value="ECO:0007669"/>
    <property type="project" value="TreeGrafter"/>
</dbReference>
<comment type="similarity">
    <text evidence="1 6">Belongs to the 5-formyltetrahydrofolate cyclo-ligase family.</text>
</comment>
<evidence type="ECO:0000313" key="7">
    <source>
        <dbReference type="EMBL" id="CAH0391935.1"/>
    </source>
</evidence>
<dbReference type="PANTHER" id="PTHR23407:SF1">
    <property type="entry name" value="5-FORMYLTETRAHYDROFOLATE CYCLO-LIGASE"/>
    <property type="match status" value="1"/>
</dbReference>
<dbReference type="EMBL" id="OU963867">
    <property type="protein sequence ID" value="CAH0391935.1"/>
    <property type="molecule type" value="Genomic_DNA"/>
</dbReference>
<dbReference type="Gene3D" id="3.40.50.10420">
    <property type="entry name" value="NagB/RpiA/CoA transferase-like"/>
    <property type="match status" value="1"/>
</dbReference>
<evidence type="ECO:0000256" key="3">
    <source>
        <dbReference type="ARBA" id="ARBA00022840"/>
    </source>
</evidence>
<evidence type="ECO:0000256" key="4">
    <source>
        <dbReference type="ARBA" id="ARBA00036539"/>
    </source>
</evidence>
<keyword evidence="8" id="KW-1185">Reference proteome</keyword>
<sequence length="245" mass="28788">MSTSVRLESRIPFNFDSLSRSRKQMSPEETRTVRMFLRWEMIDKFKALEHYEHVLESWTITISLFNLPAFNKSKSFAVYLERKAEPNTTNILAKLFEAKKRVYVPSYAFHGLEMIRVRTLKEVQKLREDRRGKTELSRRKREEALSNKGGLDMIIMPGIAFTRSGRRMGSGKCLMFDYVMKARRQGWPILVGLAYKHQVVEDFPPAAKDLKLDYVLDSVHADHFEDYEERLAKLEAKYKPLNESR</sequence>
<organism evidence="7 8">
    <name type="scientific">Bemisia tabaci</name>
    <name type="common">Sweetpotato whitefly</name>
    <name type="synonym">Aleurodes tabaci</name>
    <dbReference type="NCBI Taxonomy" id="7038"/>
    <lineage>
        <taxon>Eukaryota</taxon>
        <taxon>Metazoa</taxon>
        <taxon>Ecdysozoa</taxon>
        <taxon>Arthropoda</taxon>
        <taxon>Hexapoda</taxon>
        <taxon>Insecta</taxon>
        <taxon>Pterygota</taxon>
        <taxon>Neoptera</taxon>
        <taxon>Paraneoptera</taxon>
        <taxon>Hemiptera</taxon>
        <taxon>Sternorrhyncha</taxon>
        <taxon>Aleyrodoidea</taxon>
        <taxon>Aleyrodidae</taxon>
        <taxon>Aleyrodinae</taxon>
        <taxon>Bemisia</taxon>
    </lineage>
</organism>
<comment type="cofactor">
    <cofactor evidence="6">
        <name>Mg(2+)</name>
        <dbReference type="ChEBI" id="CHEBI:18420"/>
    </cofactor>
</comment>
<dbReference type="PANTHER" id="PTHR23407">
    <property type="entry name" value="ATPASE INHIBITOR/5-FORMYLTETRAHYDROFOLATE CYCLO-LIGASE"/>
    <property type="match status" value="1"/>
</dbReference>
<gene>
    <name evidence="7" type="ORF">BEMITA_LOCUS10506</name>
</gene>
<dbReference type="GO" id="GO:0035999">
    <property type="term" value="P:tetrahydrofolate interconversion"/>
    <property type="evidence" value="ECO:0007669"/>
    <property type="project" value="TreeGrafter"/>
</dbReference>
<protein>
    <recommendedName>
        <fullName evidence="5 6">5-formyltetrahydrofolate cyclo-ligase</fullName>
        <ecNumber evidence="5 6">6.3.3.2</ecNumber>
    </recommendedName>
</protein>
<keyword evidence="6" id="KW-0479">Metal-binding</keyword>
<dbReference type="NCBIfam" id="TIGR02727">
    <property type="entry name" value="MTHFS_bact"/>
    <property type="match status" value="1"/>
</dbReference>